<protein>
    <recommendedName>
        <fullName evidence="2">U3 small nucleolar RNA-associated protein NOL7 C-terminal domain-containing protein</fullName>
    </recommendedName>
</protein>
<evidence type="ECO:0000259" key="2">
    <source>
        <dbReference type="Pfam" id="PF08157"/>
    </source>
</evidence>
<evidence type="ECO:0000313" key="3">
    <source>
        <dbReference type="EMBL" id="KAJ7338555.1"/>
    </source>
</evidence>
<feature type="region of interest" description="Disordered" evidence="1">
    <location>
        <begin position="39"/>
        <end position="159"/>
    </location>
</feature>
<organism evidence="3 4">
    <name type="scientific">Phrynocephalus forsythii</name>
    <dbReference type="NCBI Taxonomy" id="171643"/>
    <lineage>
        <taxon>Eukaryota</taxon>
        <taxon>Metazoa</taxon>
        <taxon>Chordata</taxon>
        <taxon>Craniata</taxon>
        <taxon>Vertebrata</taxon>
        <taxon>Euteleostomi</taxon>
        <taxon>Lepidosauria</taxon>
        <taxon>Squamata</taxon>
        <taxon>Bifurcata</taxon>
        <taxon>Unidentata</taxon>
        <taxon>Episquamata</taxon>
        <taxon>Toxicofera</taxon>
        <taxon>Iguania</taxon>
        <taxon>Acrodonta</taxon>
        <taxon>Agamidae</taxon>
        <taxon>Agaminae</taxon>
        <taxon>Phrynocephalus</taxon>
    </lineage>
</organism>
<dbReference type="GO" id="GO:0003723">
    <property type="term" value="F:RNA binding"/>
    <property type="evidence" value="ECO:0007669"/>
    <property type="project" value="TreeGrafter"/>
</dbReference>
<feature type="compositionally biased region" description="Basic and acidic residues" evidence="1">
    <location>
        <begin position="144"/>
        <end position="159"/>
    </location>
</feature>
<comment type="caution">
    <text evidence="3">The sequence shown here is derived from an EMBL/GenBank/DDBJ whole genome shotgun (WGS) entry which is preliminary data.</text>
</comment>
<reference evidence="3" key="1">
    <citation type="journal article" date="2023" name="DNA Res.">
        <title>Chromosome-level genome assembly of Phrynocephalus forsythii using third-generation DNA sequencing and Hi-C analysis.</title>
        <authorList>
            <person name="Qi Y."/>
            <person name="Zhao W."/>
            <person name="Zhao Y."/>
            <person name="Niu C."/>
            <person name="Cao S."/>
            <person name="Zhang Y."/>
        </authorList>
    </citation>
    <scope>NUCLEOTIDE SEQUENCE</scope>
    <source>
        <tissue evidence="3">Muscle</tissue>
    </source>
</reference>
<accession>A0A9Q1B5W8</accession>
<dbReference type="PANTHER" id="PTHR32337:SF2">
    <property type="entry name" value="NUCLEOLAR PROTEIN 7"/>
    <property type="match status" value="1"/>
</dbReference>
<dbReference type="AlphaFoldDB" id="A0A9Q1B5W8"/>
<feature type="domain" description="U3 small nucleolar RNA-associated protein NOL7 C-terminal" evidence="2">
    <location>
        <begin position="239"/>
        <end position="301"/>
    </location>
</feature>
<gene>
    <name evidence="3" type="ORF">JRQ81_012457</name>
</gene>
<feature type="region of interest" description="Disordered" evidence="1">
    <location>
        <begin position="1"/>
        <end position="22"/>
    </location>
</feature>
<dbReference type="GO" id="GO:0005730">
    <property type="term" value="C:nucleolus"/>
    <property type="evidence" value="ECO:0007669"/>
    <property type="project" value="TreeGrafter"/>
</dbReference>
<dbReference type="OrthoDB" id="9907143at2759"/>
<dbReference type="InterPro" id="IPR012579">
    <property type="entry name" value="NOL7_C"/>
</dbReference>
<evidence type="ECO:0000256" key="1">
    <source>
        <dbReference type="SAM" id="MobiDB-lite"/>
    </source>
</evidence>
<feature type="compositionally biased region" description="Polar residues" evidence="1">
    <location>
        <begin position="77"/>
        <end position="86"/>
    </location>
</feature>
<dbReference type="Pfam" id="PF08157">
    <property type="entry name" value="NUC129"/>
    <property type="match status" value="1"/>
</dbReference>
<feature type="region of interest" description="Disordered" evidence="1">
    <location>
        <begin position="193"/>
        <end position="232"/>
    </location>
</feature>
<dbReference type="Proteomes" id="UP001142489">
    <property type="component" value="Unassembled WGS sequence"/>
</dbReference>
<dbReference type="EMBL" id="JAPFRF010000003">
    <property type="protein sequence ID" value="KAJ7338555.1"/>
    <property type="molecule type" value="Genomic_DNA"/>
</dbReference>
<dbReference type="PANTHER" id="PTHR32337">
    <property type="entry name" value="NUCLEOLAR PROTEIN 7"/>
    <property type="match status" value="1"/>
</dbReference>
<feature type="compositionally biased region" description="Acidic residues" evidence="1">
    <location>
        <begin position="209"/>
        <end position="230"/>
    </location>
</feature>
<feature type="compositionally biased region" description="Acidic residues" evidence="1">
    <location>
        <begin position="115"/>
        <end position="137"/>
    </location>
</feature>
<feature type="compositionally biased region" description="Low complexity" evidence="1">
    <location>
        <begin position="94"/>
        <end position="114"/>
    </location>
</feature>
<sequence length="332" mass="36892">MGRHAAPLPQVPSGFHLGRKAPGVSLKATAAILLLSTRKRMAARPTRSPTERRQDIPRCTAPRPGGLGHTLPGHTRSVGSGTTTTKMVARRSRAAAMEANEAEAEAPPAAAGPSDGEEEEEAAAGSDGGDEAPEEVTFESARVAAEEERRLAGERARREKAILKEKRRRREELFKEQKKRKLLPEKVLEELASTTQERNQQCDALENAQDVEDDSETEDEDTKEVSEEEATTTRFQENYVAVRLKDQDTINRQQQEARNFVQKLLYGQGSNRTTANQYFSIENKKRAVKKAAVQFVSNSWGKCSYCSFVLVQRAPWFTWQGAIKNIESALVQ</sequence>
<proteinExistence type="predicted"/>
<keyword evidence="4" id="KW-1185">Reference proteome</keyword>
<feature type="compositionally biased region" description="Polar residues" evidence="1">
    <location>
        <begin position="193"/>
        <end position="202"/>
    </location>
</feature>
<evidence type="ECO:0000313" key="4">
    <source>
        <dbReference type="Proteomes" id="UP001142489"/>
    </source>
</evidence>
<name>A0A9Q1B5W8_9SAUR</name>